<evidence type="ECO:0000313" key="7">
    <source>
        <dbReference type="Proteomes" id="UP001262343"/>
    </source>
</evidence>
<dbReference type="GO" id="GO:0003677">
    <property type="term" value="F:DNA binding"/>
    <property type="evidence" value="ECO:0007669"/>
    <property type="project" value="UniProtKB-KW"/>
</dbReference>
<evidence type="ECO:0000313" key="6">
    <source>
        <dbReference type="EMBL" id="MDU9790529.1"/>
    </source>
</evidence>
<protein>
    <submittedName>
        <fullName evidence="6">Restriction endonuclease subunit S</fullName>
        <ecNumber evidence="6">3.1.21.-</ecNumber>
    </submittedName>
</protein>
<reference evidence="6" key="1">
    <citation type="submission" date="2023-08" db="EMBL/GenBank/DDBJ databases">
        <title>First insite into the whole-genome sequence variations in clarithromycin resistant Helicobacter pylori clinical isolates in Russia.</title>
        <authorList>
            <person name="Starkova D.A."/>
            <person name="Svarval A.V."/>
            <person name="Polev D.E."/>
            <person name="Saitova A.T."/>
            <person name="Gladyshev N.S."/>
            <person name="Egorova S.A."/>
        </authorList>
    </citation>
    <scope>NUCLEOTIDE SEQUENCE</scope>
    <source>
        <strain evidence="6">HP96</strain>
    </source>
</reference>
<keyword evidence="6" id="KW-0378">Hydrolase</keyword>
<evidence type="ECO:0000259" key="5">
    <source>
        <dbReference type="Pfam" id="PF01420"/>
    </source>
</evidence>
<dbReference type="Gene3D" id="3.90.220.20">
    <property type="entry name" value="DNA methylase specificity domains"/>
    <property type="match status" value="1"/>
</dbReference>
<comment type="caution">
    <text evidence="6">The sequence shown here is derived from an EMBL/GenBank/DDBJ whole genome shotgun (WGS) entry which is preliminary data.</text>
</comment>
<dbReference type="EC" id="3.1.21.-" evidence="6"/>
<keyword evidence="6" id="KW-0540">Nuclease</keyword>
<name>A0AAW8XIS0_HELPX</name>
<feature type="coiled-coil region" evidence="4">
    <location>
        <begin position="274"/>
        <end position="301"/>
    </location>
</feature>
<keyword evidence="2" id="KW-0680">Restriction system</keyword>
<dbReference type="AlphaFoldDB" id="A0AAW8XIS0"/>
<dbReference type="Proteomes" id="UP001262343">
    <property type="component" value="Unassembled WGS sequence"/>
</dbReference>
<dbReference type="GO" id="GO:0004519">
    <property type="term" value="F:endonuclease activity"/>
    <property type="evidence" value="ECO:0007669"/>
    <property type="project" value="UniProtKB-KW"/>
</dbReference>
<dbReference type="EMBL" id="JAVKQK010000024">
    <property type="protein sequence ID" value="MDU9790529.1"/>
    <property type="molecule type" value="Genomic_DNA"/>
</dbReference>
<dbReference type="InterPro" id="IPR000055">
    <property type="entry name" value="Restrct_endonuc_typeI_TRD"/>
</dbReference>
<organism evidence="6 7">
    <name type="scientific">Helicobacter pylori</name>
    <name type="common">Campylobacter pylori</name>
    <dbReference type="NCBI Taxonomy" id="210"/>
    <lineage>
        <taxon>Bacteria</taxon>
        <taxon>Pseudomonadati</taxon>
        <taxon>Campylobacterota</taxon>
        <taxon>Epsilonproteobacteria</taxon>
        <taxon>Campylobacterales</taxon>
        <taxon>Helicobacteraceae</taxon>
        <taxon>Helicobacter</taxon>
    </lineage>
</organism>
<dbReference type="GO" id="GO:0009307">
    <property type="term" value="P:DNA restriction-modification system"/>
    <property type="evidence" value="ECO:0007669"/>
    <property type="project" value="UniProtKB-KW"/>
</dbReference>
<accession>A0AAW8XIS0</accession>
<dbReference type="Pfam" id="PF01420">
    <property type="entry name" value="Methylase_S"/>
    <property type="match status" value="1"/>
</dbReference>
<dbReference type="InterPro" id="IPR044946">
    <property type="entry name" value="Restrct_endonuc_typeI_TRD_sf"/>
</dbReference>
<evidence type="ECO:0000256" key="2">
    <source>
        <dbReference type="ARBA" id="ARBA00022747"/>
    </source>
</evidence>
<dbReference type="GO" id="GO:0016787">
    <property type="term" value="F:hydrolase activity"/>
    <property type="evidence" value="ECO:0007669"/>
    <property type="project" value="UniProtKB-KW"/>
</dbReference>
<evidence type="ECO:0000256" key="4">
    <source>
        <dbReference type="SAM" id="Coils"/>
    </source>
</evidence>
<dbReference type="Gene3D" id="1.10.287.1120">
    <property type="entry name" value="Bipartite methylase S protein"/>
    <property type="match status" value="1"/>
</dbReference>
<evidence type="ECO:0000256" key="1">
    <source>
        <dbReference type="ARBA" id="ARBA00010923"/>
    </source>
</evidence>
<dbReference type="RefSeq" id="WP_316470427.1">
    <property type="nucleotide sequence ID" value="NZ_JAVKQK010000024.1"/>
</dbReference>
<feature type="domain" description="Type I restriction modification DNA specificity" evidence="5">
    <location>
        <begin position="213"/>
        <end position="289"/>
    </location>
</feature>
<sequence length="312" mass="36488">MLEKVFQEITNKRKFFASSSTGEQFENQFRNELKKHFSEINGDLTEELSHIEEKPNKEIKTAFNQLKKQVLEKNHPHTLKNPFSNLTSHFLYQPFGSQNYPDFLVFIFDHVVGIEIKFSKNDKGEKNIQTSRPMWNSNLPKPNAIYVYGVANADITFFKGSDILSYETREVLLKYFDTLDKDEESLKNALKDLENPFGFAPYIRKAYEHKKEFSNHHQIESFFSRNHILTMFLQSHIQTNKNEGNTPYIVMATLKDFEILLPPLDEQIAIANILSALDHEIISLKNKKRQFENIKKALNHDLMSAKIRVLKK</sequence>
<keyword evidence="4" id="KW-0175">Coiled coil</keyword>
<comment type="similarity">
    <text evidence="1">Belongs to the type-I restriction system S methylase family.</text>
</comment>
<proteinExistence type="inferred from homology"/>
<keyword evidence="6" id="KW-0255">Endonuclease</keyword>
<dbReference type="SUPFAM" id="SSF116734">
    <property type="entry name" value="DNA methylase specificity domain"/>
    <property type="match status" value="1"/>
</dbReference>
<keyword evidence="3" id="KW-0238">DNA-binding</keyword>
<evidence type="ECO:0000256" key="3">
    <source>
        <dbReference type="ARBA" id="ARBA00023125"/>
    </source>
</evidence>
<gene>
    <name evidence="6" type="ORF">RGC53_06935</name>
</gene>